<keyword evidence="2" id="KW-1185">Reference proteome</keyword>
<evidence type="ECO:0000313" key="1">
    <source>
        <dbReference type="EMBL" id="CCG86528.1"/>
    </source>
</evidence>
<dbReference type="OrthoDB" id="6521812at2"/>
<organism evidence="1 2">
    <name type="scientific">Erwinia piriflorinigrans CFBP 5888</name>
    <dbReference type="NCBI Taxonomy" id="1161919"/>
    <lineage>
        <taxon>Bacteria</taxon>
        <taxon>Pseudomonadati</taxon>
        <taxon>Pseudomonadota</taxon>
        <taxon>Gammaproteobacteria</taxon>
        <taxon>Enterobacterales</taxon>
        <taxon>Erwiniaceae</taxon>
        <taxon>Erwinia</taxon>
    </lineage>
</organism>
<sequence>MNKRAIAPALIFLAAMVFLVWFIASGAAMPGG</sequence>
<dbReference type="STRING" id="1161919.EPIR_1163"/>
<dbReference type="EMBL" id="CAHS01000013">
    <property type="protein sequence ID" value="CCG86528.1"/>
    <property type="molecule type" value="Genomic_DNA"/>
</dbReference>
<gene>
    <name evidence="1" type="ORF">EPIR_1163</name>
</gene>
<accession>V5Z5J3</accession>
<dbReference type="AlphaFoldDB" id="V5Z5J3"/>
<protein>
    <recommendedName>
        <fullName evidence="3">YoaK family small membrane protein</fullName>
    </recommendedName>
</protein>
<dbReference type="InterPro" id="IPR047839">
    <property type="entry name" value="YoaK-like"/>
</dbReference>
<dbReference type="NCBIfam" id="NF033821">
    <property type="entry name" value="YoaK"/>
    <property type="match status" value="1"/>
</dbReference>
<evidence type="ECO:0008006" key="3">
    <source>
        <dbReference type="Google" id="ProtNLM"/>
    </source>
</evidence>
<reference evidence="1 2" key="1">
    <citation type="journal article" date="2013" name="Syst. Appl. Microbiol.">
        <title>Phylogenetic position and virulence apparatus of the pear flower necrosis pathogen Erwinia piriflorinigrans CFBP 5888T as assessed by comparative genomics.</title>
        <authorList>
            <person name="Smits T.H."/>
            <person name="Rezzonico F."/>
            <person name="Lopez M.M."/>
            <person name="Blom J."/>
            <person name="Goesmann A."/>
            <person name="Frey J.E."/>
            <person name="Duffy B."/>
        </authorList>
    </citation>
    <scope>NUCLEOTIDE SEQUENCE [LARGE SCALE GENOMIC DNA]</scope>
    <source>
        <strain evidence="2">CFBP5888</strain>
    </source>
</reference>
<dbReference type="Proteomes" id="UP000018217">
    <property type="component" value="Unassembled WGS sequence"/>
</dbReference>
<evidence type="ECO:0000313" key="2">
    <source>
        <dbReference type="Proteomes" id="UP000018217"/>
    </source>
</evidence>
<name>V5Z5J3_9GAMM</name>
<comment type="caution">
    <text evidence="1">The sequence shown here is derived from an EMBL/GenBank/DDBJ whole genome shotgun (WGS) entry which is preliminary data.</text>
</comment>
<dbReference type="RefSeq" id="WP_023654338.1">
    <property type="nucleotide sequence ID" value="NZ_CAHS01000013.1"/>
</dbReference>
<proteinExistence type="predicted"/>